<dbReference type="GO" id="GO:0005509">
    <property type="term" value="F:calcium ion binding"/>
    <property type="evidence" value="ECO:0007669"/>
    <property type="project" value="TreeGrafter"/>
</dbReference>
<dbReference type="SMART" id="SM00239">
    <property type="entry name" value="C2"/>
    <property type="match status" value="1"/>
</dbReference>
<proteinExistence type="predicted"/>
<feature type="region of interest" description="Disordered" evidence="1">
    <location>
        <begin position="700"/>
        <end position="727"/>
    </location>
</feature>
<dbReference type="PANTHER" id="PTHR37412">
    <property type="entry name" value="C2 DOMAIN-CONTAINING PROTEIN 5"/>
    <property type="match status" value="1"/>
</dbReference>
<dbReference type="PANTHER" id="PTHR37412:SF2">
    <property type="entry name" value="C2 DOMAIN-CONTAINING PROTEIN 5"/>
    <property type="match status" value="1"/>
</dbReference>
<dbReference type="Pfam" id="PF23028">
    <property type="entry name" value="YbjQ_3"/>
    <property type="match status" value="1"/>
</dbReference>
<reference evidence="3" key="1">
    <citation type="submission" date="2015-11" db="EMBL/GenBank/DDBJ databases">
        <title>De novo transcriptome assembly of four potential Pierce s Disease insect vectors from Arizona vineyards.</title>
        <authorList>
            <person name="Tassone E.E."/>
        </authorList>
    </citation>
    <scope>NUCLEOTIDE SEQUENCE</scope>
</reference>
<dbReference type="GO" id="GO:0090314">
    <property type="term" value="P:positive regulation of protein targeting to membrane"/>
    <property type="evidence" value="ECO:0007669"/>
    <property type="project" value="TreeGrafter"/>
</dbReference>
<name>A0A1B6EKW6_9HEMI</name>
<dbReference type="Pfam" id="PF23128">
    <property type="entry name" value="YbjQ_4"/>
    <property type="match status" value="1"/>
</dbReference>
<feature type="compositionally biased region" description="Polar residues" evidence="1">
    <location>
        <begin position="299"/>
        <end position="312"/>
    </location>
</feature>
<dbReference type="Gene3D" id="2.60.40.150">
    <property type="entry name" value="C2 domain"/>
    <property type="match status" value="1"/>
</dbReference>
<dbReference type="GO" id="GO:0072659">
    <property type="term" value="P:protein localization to plasma membrane"/>
    <property type="evidence" value="ECO:0007669"/>
    <property type="project" value="TreeGrafter"/>
</dbReference>
<dbReference type="GO" id="GO:0005886">
    <property type="term" value="C:plasma membrane"/>
    <property type="evidence" value="ECO:0007669"/>
    <property type="project" value="TreeGrafter"/>
</dbReference>
<dbReference type="GO" id="GO:0031340">
    <property type="term" value="P:positive regulation of vesicle fusion"/>
    <property type="evidence" value="ECO:0007669"/>
    <property type="project" value="TreeGrafter"/>
</dbReference>
<protein>
    <recommendedName>
        <fullName evidence="2">C2 domain-containing protein</fullName>
    </recommendedName>
</protein>
<dbReference type="InterPro" id="IPR056430">
    <property type="entry name" value="C2CD5_YbjQ-like_dom"/>
</dbReference>
<dbReference type="GO" id="GO:0005544">
    <property type="term" value="F:calcium-dependent phospholipid binding"/>
    <property type="evidence" value="ECO:0007669"/>
    <property type="project" value="InterPro"/>
</dbReference>
<feature type="compositionally biased region" description="Basic residues" evidence="1">
    <location>
        <begin position="900"/>
        <end position="912"/>
    </location>
</feature>
<feature type="domain" description="C2" evidence="2">
    <location>
        <begin position="1"/>
        <end position="106"/>
    </location>
</feature>
<dbReference type="AlphaFoldDB" id="A0A1B6EKW6"/>
<dbReference type="GO" id="GO:0065002">
    <property type="term" value="P:intracellular protein transmembrane transport"/>
    <property type="evidence" value="ECO:0007669"/>
    <property type="project" value="TreeGrafter"/>
</dbReference>
<gene>
    <name evidence="3" type="ORF">g.21594</name>
</gene>
<dbReference type="InterPro" id="IPR057815">
    <property type="entry name" value="C2CD5_C"/>
</dbReference>
<dbReference type="Pfam" id="PF00168">
    <property type="entry name" value="C2"/>
    <property type="match status" value="1"/>
</dbReference>
<dbReference type="PROSITE" id="PS50004">
    <property type="entry name" value="C2"/>
    <property type="match status" value="1"/>
</dbReference>
<dbReference type="CDD" id="cd08688">
    <property type="entry name" value="C2_KIAA0528-like"/>
    <property type="match status" value="1"/>
</dbReference>
<dbReference type="InterPro" id="IPR056431">
    <property type="entry name" value="C2CD5_YbjQ-rel_dom"/>
</dbReference>
<dbReference type="GO" id="GO:0010828">
    <property type="term" value="P:positive regulation of D-glucose transmembrane transport"/>
    <property type="evidence" value="ECO:0007669"/>
    <property type="project" value="TreeGrafter"/>
</dbReference>
<dbReference type="EMBL" id="GECZ01031247">
    <property type="protein sequence ID" value="JAS38522.1"/>
    <property type="molecule type" value="Transcribed_RNA"/>
</dbReference>
<feature type="compositionally biased region" description="Polar residues" evidence="1">
    <location>
        <begin position="320"/>
        <end position="341"/>
    </location>
</feature>
<dbReference type="InterPro" id="IPR037785">
    <property type="entry name" value="C2_C2CD5"/>
</dbReference>
<dbReference type="Pfam" id="PF23025">
    <property type="entry name" value="YbjQ_2"/>
    <property type="match status" value="3"/>
</dbReference>
<dbReference type="InterPro" id="IPR035892">
    <property type="entry name" value="C2_domain_sf"/>
</dbReference>
<accession>A0A1B6EKW6</accession>
<evidence type="ECO:0000313" key="3">
    <source>
        <dbReference type="EMBL" id="JAS38522.1"/>
    </source>
</evidence>
<dbReference type="InterPro" id="IPR000008">
    <property type="entry name" value="C2_dom"/>
</dbReference>
<dbReference type="SUPFAM" id="SSF49562">
    <property type="entry name" value="C2 domain (Calcium/lipid-binding domain, CaLB)"/>
    <property type="match status" value="1"/>
</dbReference>
<evidence type="ECO:0000259" key="2">
    <source>
        <dbReference type="PROSITE" id="PS50004"/>
    </source>
</evidence>
<evidence type="ECO:0000256" key="1">
    <source>
        <dbReference type="SAM" id="MobiDB-lite"/>
    </source>
</evidence>
<organism evidence="3">
    <name type="scientific">Cuerna arida</name>
    <dbReference type="NCBI Taxonomy" id="1464854"/>
    <lineage>
        <taxon>Eukaryota</taxon>
        <taxon>Metazoa</taxon>
        <taxon>Ecdysozoa</taxon>
        <taxon>Arthropoda</taxon>
        <taxon>Hexapoda</taxon>
        <taxon>Insecta</taxon>
        <taxon>Pterygota</taxon>
        <taxon>Neoptera</taxon>
        <taxon>Paraneoptera</taxon>
        <taxon>Hemiptera</taxon>
        <taxon>Auchenorrhyncha</taxon>
        <taxon>Membracoidea</taxon>
        <taxon>Cicadellidae</taxon>
        <taxon>Cicadellinae</taxon>
        <taxon>Proconiini</taxon>
        <taxon>Cuerna</taxon>
    </lineage>
</organism>
<feature type="region of interest" description="Disordered" evidence="1">
    <location>
        <begin position="859"/>
        <end position="918"/>
    </location>
</feature>
<dbReference type="InterPro" id="IPR038983">
    <property type="entry name" value="C2CD5"/>
</dbReference>
<feature type="region of interest" description="Disordered" evidence="1">
    <location>
        <begin position="284"/>
        <end position="343"/>
    </location>
</feature>
<sequence>MPGKVKVKIVAGRNLPVMDRSSDTTDAYVEIKLGNTTFKTDVCRKSLNPQWNSEWYRFEMDDAELQDEPLQIRLMDHDTYSANDAIGKVYLDLNPLLLPPQGTAVKTAFSDSVTSTNSLSGGNTMSGWFPVYDTMHGIRGEVNVIVKVELFSDFNKFRQSSCGVQFFNSSTIPHGYHANIVHGMVEELVVSDDPEYQWIDKIRTPRASNEARQTQFFKLSGEVQRKIGLKVLDFGGNAVIGYLQCFDLEAECGIVVRGLGTAVSLVRSQEPIHSLPCQYSEETVPEESAAGLPPASAIKVSQSPAKLSTTQGIHRRSSDSDLSITPKGNSLTSSGDRSSVAGSGRAFQSICPKLALKKEPIEPMEFPFLTMNKFPPGFVVSIASTVVATSVKLSERISNLEEPESRDAWWMELRKEIRNHMRALSCNAVIGYSENSTICDDVCVLSATGTAAIVNVRPLLNPPTSDTPEPPPLATVPQPATKQLSNMASSLDRTEFEASPLKPDSGGGKSRLHSDSTEQPESASPGCSLFHLPFKHASLPFPITTIKCGICKKQQVPDLMLATIEPPEGISVIGRSGLVNAFVLRQKQHVRGEMNACTVSDHLPFIQFDVYKQLINKLRVNGMNAVFGLKIQICLGEKVMAAVASGTGMCLEALPLPPTPNIKHGGYESKDYTAVMKALQENVKRNREFYQVNQTKASGTALEVEKNTGGEASDTEDSDNEKPELDLNAGNKDVGLIVVDDEQDIEEVNQLLDSHPPEGFFVTATESLPGLDDLEVVRNLQMFTQILRMRNNSSSNQPPPPIHNDFDKILQGVYYKMRRMTPCALGNFKIRFALPESDDVQICIVGMALGLNDKVRKSVRRRTVGASSKPESGKKSDDGDLIFSLEEDQESSSAQTSKSIKPRSPARIKRQSTHMPPTDRYGVDITTLSYIPGGRIERYLGNLNFFFVRETSCIRESGGPSGFVHSFVAEVLAILRAHVTALGGNALAAFFLNECVIISNPQKNHGQCLINVGGDVVLVSYIV</sequence>
<feature type="region of interest" description="Disordered" evidence="1">
    <location>
        <begin position="486"/>
        <end position="524"/>
    </location>
</feature>